<proteinExistence type="predicted"/>
<reference evidence="7" key="1">
    <citation type="submission" date="2022-12" db="EMBL/GenBank/DDBJ databases">
        <title>Clostridium sp. nov., isolated from industrial wastewater.</title>
        <authorList>
            <person name="Jiayan W."/>
        </authorList>
    </citation>
    <scope>NUCLEOTIDE SEQUENCE</scope>
    <source>
        <strain evidence="7">ZC22-4</strain>
    </source>
</reference>
<dbReference type="PANTHER" id="PTHR30213:SF0">
    <property type="entry name" value="UPF0761 MEMBRANE PROTEIN YIHY"/>
    <property type="match status" value="1"/>
</dbReference>
<sequence length="258" mass="29459">MLLYKMREDDIFALSSQLAYSLLLSFFPFMIFLMTIIGLSSVSSSDVLLNLRTILPEATYELIYTTVIEVFDTQKKDLLSFSLIITIWVSSNGFYAVIKGLNKAYDDHEERPFWKIRITAILCTFVLIFMIIFSLFLLVLGNLIGYAAIKYLRIPFTFNTIWMILRYSITFVSLIFIFSFIYRVTPSRNLAFKNVLSGSIFAAAGWIISSMCFAFYVDNFNNYSKTYGSIGAVIVLLIWLFLTSVIILVGGEINALSK</sequence>
<evidence type="ECO:0000256" key="5">
    <source>
        <dbReference type="ARBA" id="ARBA00023136"/>
    </source>
</evidence>
<keyword evidence="3 6" id="KW-0812">Transmembrane</keyword>
<feature type="transmembrane region" description="Helical" evidence="6">
    <location>
        <begin position="194"/>
        <end position="217"/>
    </location>
</feature>
<keyword evidence="8" id="KW-1185">Reference proteome</keyword>
<dbReference type="InterPro" id="IPR017039">
    <property type="entry name" value="Virul_fac_BrkB"/>
</dbReference>
<dbReference type="NCBIfam" id="TIGR00765">
    <property type="entry name" value="yihY_not_rbn"/>
    <property type="match status" value="1"/>
</dbReference>
<comment type="subcellular location">
    <subcellularLocation>
        <location evidence="1">Cell membrane</location>
        <topology evidence="1">Multi-pass membrane protein</topology>
    </subcellularLocation>
</comment>
<feature type="transmembrane region" description="Helical" evidence="6">
    <location>
        <begin position="161"/>
        <end position="182"/>
    </location>
</feature>
<dbReference type="PANTHER" id="PTHR30213">
    <property type="entry name" value="INNER MEMBRANE PROTEIN YHJD"/>
    <property type="match status" value="1"/>
</dbReference>
<evidence type="ECO:0000256" key="6">
    <source>
        <dbReference type="SAM" id="Phobius"/>
    </source>
</evidence>
<evidence type="ECO:0000256" key="1">
    <source>
        <dbReference type="ARBA" id="ARBA00004651"/>
    </source>
</evidence>
<feature type="transmembrane region" description="Helical" evidence="6">
    <location>
        <begin position="78"/>
        <end position="98"/>
    </location>
</feature>
<comment type="caution">
    <text evidence="7">The sequence shown here is derived from an EMBL/GenBank/DDBJ whole genome shotgun (WGS) entry which is preliminary data.</text>
</comment>
<dbReference type="PIRSF" id="PIRSF035875">
    <property type="entry name" value="RNase_BN"/>
    <property type="match status" value="1"/>
</dbReference>
<dbReference type="Pfam" id="PF03631">
    <property type="entry name" value="Virul_fac_BrkB"/>
    <property type="match status" value="1"/>
</dbReference>
<evidence type="ECO:0000313" key="7">
    <source>
        <dbReference type="EMBL" id="MCY6959381.1"/>
    </source>
</evidence>
<keyword evidence="2" id="KW-1003">Cell membrane</keyword>
<accession>A0ABT4DAP4</accession>
<name>A0ABT4DAP4_9CLOT</name>
<protein>
    <submittedName>
        <fullName evidence="7">YihY/virulence factor BrkB family protein</fullName>
    </submittedName>
</protein>
<evidence type="ECO:0000256" key="2">
    <source>
        <dbReference type="ARBA" id="ARBA00022475"/>
    </source>
</evidence>
<keyword evidence="4 6" id="KW-1133">Transmembrane helix</keyword>
<feature type="transmembrane region" description="Helical" evidence="6">
    <location>
        <begin position="119"/>
        <end position="149"/>
    </location>
</feature>
<dbReference type="Proteomes" id="UP001144612">
    <property type="component" value="Unassembled WGS sequence"/>
</dbReference>
<keyword evidence="5 6" id="KW-0472">Membrane</keyword>
<evidence type="ECO:0000256" key="3">
    <source>
        <dbReference type="ARBA" id="ARBA00022692"/>
    </source>
</evidence>
<evidence type="ECO:0000313" key="8">
    <source>
        <dbReference type="Proteomes" id="UP001144612"/>
    </source>
</evidence>
<feature type="transmembrane region" description="Helical" evidence="6">
    <location>
        <begin position="20"/>
        <end position="42"/>
    </location>
</feature>
<organism evidence="7 8">
    <name type="scientific">Clostridium brassicae</name>
    <dbReference type="NCBI Taxonomy" id="2999072"/>
    <lineage>
        <taxon>Bacteria</taxon>
        <taxon>Bacillati</taxon>
        <taxon>Bacillota</taxon>
        <taxon>Clostridia</taxon>
        <taxon>Eubacteriales</taxon>
        <taxon>Clostridiaceae</taxon>
        <taxon>Clostridium</taxon>
    </lineage>
</organism>
<gene>
    <name evidence="7" type="ORF">OW729_12255</name>
</gene>
<dbReference type="EMBL" id="JAPQFJ010000012">
    <property type="protein sequence ID" value="MCY6959381.1"/>
    <property type="molecule type" value="Genomic_DNA"/>
</dbReference>
<feature type="transmembrane region" description="Helical" evidence="6">
    <location>
        <begin position="229"/>
        <end position="249"/>
    </location>
</feature>
<evidence type="ECO:0000256" key="4">
    <source>
        <dbReference type="ARBA" id="ARBA00022989"/>
    </source>
</evidence>